<evidence type="ECO:0000256" key="2">
    <source>
        <dbReference type="ARBA" id="ARBA00007813"/>
    </source>
</evidence>
<keyword evidence="6 9" id="KW-0804">Transcription</keyword>
<evidence type="ECO:0000256" key="6">
    <source>
        <dbReference type="ARBA" id="ARBA00023163"/>
    </source>
</evidence>
<feature type="compositionally biased region" description="Polar residues" evidence="10">
    <location>
        <begin position="1076"/>
        <end position="1102"/>
    </location>
</feature>
<evidence type="ECO:0000256" key="7">
    <source>
        <dbReference type="ARBA" id="ARBA00023242"/>
    </source>
</evidence>
<dbReference type="AlphaFoldDB" id="S3CVH6"/>
<dbReference type="OMA" id="ITQGYIP"/>
<protein>
    <recommendedName>
        <fullName evidence="3 9">Mediator of RNA polymerase II transcription subunit 14</fullName>
    </recommendedName>
    <alternativeName>
        <fullName evidence="8 9">Mediator complex subunit 14</fullName>
    </alternativeName>
</protein>
<reference evidence="12 13" key="1">
    <citation type="journal article" date="2013" name="BMC Genomics">
        <title>Genomics-driven discovery of the pneumocandin biosynthetic gene cluster in the fungus Glarea lozoyensis.</title>
        <authorList>
            <person name="Chen L."/>
            <person name="Yue Q."/>
            <person name="Zhang X."/>
            <person name="Xiang M."/>
            <person name="Wang C."/>
            <person name="Li S."/>
            <person name="Che Y."/>
            <person name="Ortiz-Lopez F.J."/>
            <person name="Bills G.F."/>
            <person name="Liu X."/>
            <person name="An Z."/>
        </authorList>
    </citation>
    <scope>NUCLEOTIDE SEQUENCE [LARGE SCALE GENOMIC DNA]</scope>
    <source>
        <strain evidence="13">ATCC 20868 / MF5171</strain>
    </source>
</reference>
<keyword evidence="7 9" id="KW-0539">Nucleus</keyword>
<proteinExistence type="inferred from homology"/>
<gene>
    <name evidence="12" type="ORF">GLAREA_00820</name>
</gene>
<dbReference type="GO" id="GO:0006357">
    <property type="term" value="P:regulation of transcription by RNA polymerase II"/>
    <property type="evidence" value="ECO:0007669"/>
    <property type="project" value="InterPro"/>
</dbReference>
<dbReference type="GO" id="GO:0003712">
    <property type="term" value="F:transcription coregulator activity"/>
    <property type="evidence" value="ECO:0007669"/>
    <property type="project" value="UniProtKB-UniRule"/>
</dbReference>
<name>S3CVH6_GLAL2</name>
<dbReference type="KEGG" id="glz:GLAREA_00820"/>
<dbReference type="InterPro" id="IPR055122">
    <property type="entry name" value="Med14_N"/>
</dbReference>
<organism evidence="12 13">
    <name type="scientific">Glarea lozoyensis (strain ATCC 20868 / MF5171)</name>
    <dbReference type="NCBI Taxonomy" id="1116229"/>
    <lineage>
        <taxon>Eukaryota</taxon>
        <taxon>Fungi</taxon>
        <taxon>Dikarya</taxon>
        <taxon>Ascomycota</taxon>
        <taxon>Pezizomycotina</taxon>
        <taxon>Leotiomycetes</taxon>
        <taxon>Helotiales</taxon>
        <taxon>Helotiaceae</taxon>
        <taxon>Glarea</taxon>
    </lineage>
</organism>
<comment type="subcellular location">
    <subcellularLocation>
        <location evidence="1 9">Nucleus</location>
    </subcellularLocation>
</comment>
<evidence type="ECO:0000256" key="10">
    <source>
        <dbReference type="SAM" id="MobiDB-lite"/>
    </source>
</evidence>
<dbReference type="GO" id="GO:0016592">
    <property type="term" value="C:mediator complex"/>
    <property type="evidence" value="ECO:0007669"/>
    <property type="project" value="UniProtKB-UniRule"/>
</dbReference>
<evidence type="ECO:0000256" key="3">
    <source>
        <dbReference type="ARBA" id="ARBA00019619"/>
    </source>
</evidence>
<feature type="domain" description="Mediator complex subunit MED14 N-terminal" evidence="11">
    <location>
        <begin position="99"/>
        <end position="309"/>
    </location>
</feature>
<keyword evidence="5 9" id="KW-0010">Activator</keyword>
<evidence type="ECO:0000259" key="11">
    <source>
        <dbReference type="Pfam" id="PF08638"/>
    </source>
</evidence>
<evidence type="ECO:0000313" key="13">
    <source>
        <dbReference type="Proteomes" id="UP000016922"/>
    </source>
</evidence>
<dbReference type="RefSeq" id="XP_008083769.1">
    <property type="nucleotide sequence ID" value="XM_008085578.1"/>
</dbReference>
<evidence type="ECO:0000256" key="4">
    <source>
        <dbReference type="ARBA" id="ARBA00023015"/>
    </source>
</evidence>
<dbReference type="PANTHER" id="PTHR12809:SF2">
    <property type="entry name" value="MEDIATOR OF RNA POLYMERASE II TRANSCRIPTION SUBUNIT 14"/>
    <property type="match status" value="1"/>
</dbReference>
<evidence type="ECO:0000256" key="1">
    <source>
        <dbReference type="ARBA" id="ARBA00004123"/>
    </source>
</evidence>
<dbReference type="eggNOG" id="KOG1875">
    <property type="taxonomic scope" value="Eukaryota"/>
</dbReference>
<feature type="region of interest" description="Disordered" evidence="10">
    <location>
        <begin position="1"/>
        <end position="73"/>
    </location>
</feature>
<accession>S3CVH6</accession>
<feature type="region of interest" description="Disordered" evidence="10">
    <location>
        <begin position="1076"/>
        <end position="1124"/>
    </location>
</feature>
<feature type="compositionally biased region" description="Polar residues" evidence="10">
    <location>
        <begin position="1"/>
        <end position="10"/>
    </location>
</feature>
<dbReference type="Pfam" id="PF26204">
    <property type="entry name" value="Med14_fung"/>
    <property type="match status" value="1"/>
</dbReference>
<keyword evidence="4 9" id="KW-0805">Transcription regulation</keyword>
<dbReference type="OrthoDB" id="205099at2759"/>
<dbReference type="InterPro" id="IPR013947">
    <property type="entry name" value="Mediator_Med14"/>
</dbReference>
<dbReference type="Proteomes" id="UP000016922">
    <property type="component" value="Unassembled WGS sequence"/>
</dbReference>
<dbReference type="Pfam" id="PF08638">
    <property type="entry name" value="Med14"/>
    <property type="match status" value="1"/>
</dbReference>
<evidence type="ECO:0000256" key="8">
    <source>
        <dbReference type="ARBA" id="ARBA00032007"/>
    </source>
</evidence>
<evidence type="ECO:0000256" key="9">
    <source>
        <dbReference type="RuleBase" id="RU365082"/>
    </source>
</evidence>
<comment type="subunit">
    <text evidence="9">Component of the Mediator complex.</text>
</comment>
<dbReference type="PANTHER" id="PTHR12809">
    <property type="entry name" value="MEDIATOR COMPLEX SUBUNIT"/>
    <property type="match status" value="1"/>
</dbReference>
<dbReference type="EMBL" id="KE145367">
    <property type="protein sequence ID" value="EPE29660.1"/>
    <property type="molecule type" value="Genomic_DNA"/>
</dbReference>
<dbReference type="GeneID" id="19459878"/>
<evidence type="ECO:0000256" key="5">
    <source>
        <dbReference type="ARBA" id="ARBA00023159"/>
    </source>
</evidence>
<evidence type="ECO:0000313" key="12">
    <source>
        <dbReference type="EMBL" id="EPE29660.1"/>
    </source>
</evidence>
<dbReference type="GO" id="GO:0070847">
    <property type="term" value="C:core mediator complex"/>
    <property type="evidence" value="ECO:0007669"/>
    <property type="project" value="TreeGrafter"/>
</dbReference>
<comment type="function">
    <text evidence="9">Component of the Mediator complex, a coactivator involved in the regulated transcription of nearly all RNA polymerase II-dependent genes. Mediator functions as a bridge to convey information from gene-specific regulatory proteins to the basal RNA polymerase II transcription machinery. Mediator is recruited to promoters by direct interactions with regulatory proteins and serves as a scaffold for the assembly of a functional preinitiation complex with RNA polymerase II and the general transcription factors.</text>
</comment>
<comment type="similarity">
    <text evidence="2 9">Belongs to the Mediator complex subunit 14 family.</text>
</comment>
<feature type="compositionally biased region" description="Basic and acidic residues" evidence="10">
    <location>
        <begin position="28"/>
        <end position="40"/>
    </location>
</feature>
<keyword evidence="13" id="KW-1185">Reference proteome</keyword>
<dbReference type="STRING" id="1116229.S3CVH6"/>
<dbReference type="HOGENOM" id="CLU_003573_1_0_1"/>
<feature type="compositionally biased region" description="Low complexity" evidence="10">
    <location>
        <begin position="1103"/>
        <end position="1114"/>
    </location>
</feature>
<sequence length="1124" mass="126113">MENGSRNGLHTNHDRDQRPNGVNGANHTSEKSTEKGKGRAEPQQNVTPVSPTAPHGVNGGFMSRSRNGDEKQDLIPGDIKARMDELPPEITHIVEGHLLSLNKLLSRVAQKTHNDLERTILDLAQMPIPPSVANGAVSHLTPGEDNGKENVDKKARLLKFAQDAHTELLKALVITNWSRRSADVAKLIDLKAHLDKEKFYYELAIHELFELKKSLGQARIPNPDLKTALEVLTTGKVSWMPDLGYIQPPPLTPTEILKSLENLNTILSIRLNLDEHHKIPYHFKDYTIQNGRVTFKVKGEFEVDLTVADEDPESQFWFIDFKFLFSPSVSDLAPHLRSHIEQQVNKALAEEGLTGCYKYLHGLVLSHQISEFRRQAVALSRGTWVETLAVEPLNRALSIQYWLNRYGQKGPKSWIILGVHSGKRKTGVPHPKDTPRLFLRWFREGKEMKDVDIPFQTATVSAESLLKTVIAQHIRLILEATYDQLLKKPIYAKGGARVAVYLDNEQPSESKLTVQLTSERQVFIKIEPITGRCIVGPASRLTGLHEFKFNQDIPDADKFLHARIDELRYDAIAEYISSRSVTAGWHRLPNPGLGREDLKALVPEGTAQVLWFKRSGWTKNWHLAVSMGSTGESWWLIETTEPTPQVISHGPRKIEKKMVVKIISFIAVPIKNRSPLPTYKFLTTLHVFTAALMSHHANLKALYERRVQHMLHESRNVRSPMQLPAIFARISNLVDWKNKTTRDLVKLSFQGLESCRSAKLDGTPRHGAEASGQPNSPENNVVMITEARINIPVPDTLKTMKENIDQDIAFDSNTGMLALRLRSKIGDSVIPTLVERTIRVFRLVEFVKVLQEHSASLKCEQISLGKITFTYGTSRAAQDLDKMDEDTPSKQYTAMIDFSGSANSMSLILEKGNPHLMIADLLRSILNGKEGLGGVATLLPVTLPLLAGLDTIEMAWATVSKTKGEVFVLVRATDWYEIRYNILSASSDSNISTNLRKVTFEIKLRHRAGVPWWDIRRSDQQDPLGDDIEAVLKPVWNLSGTGFQGMRVSSVAQPHGAEEILGKIDDALRNFVLSQKPASLSPSATQKSRPQGQQLRQHQTVTPNPSQQSQGRNNQSRREVVEID</sequence>